<feature type="region of interest" description="Disordered" evidence="3">
    <location>
        <begin position="176"/>
        <end position="205"/>
    </location>
</feature>
<dbReference type="InterPro" id="IPR050109">
    <property type="entry name" value="HTH-type_TetR-like_transc_reg"/>
</dbReference>
<dbReference type="SUPFAM" id="SSF46689">
    <property type="entry name" value="Homeodomain-like"/>
    <property type="match status" value="2"/>
</dbReference>
<keyword evidence="6" id="KW-1185">Reference proteome</keyword>
<feature type="DNA-binding region" description="H-T-H motif" evidence="2">
    <location>
        <begin position="26"/>
        <end position="45"/>
    </location>
</feature>
<dbReference type="CDD" id="cd00569">
    <property type="entry name" value="HTH_Hin_like"/>
    <property type="match status" value="1"/>
</dbReference>
<dbReference type="InterPro" id="IPR006120">
    <property type="entry name" value="Resolvase_HTH_dom"/>
</dbReference>
<dbReference type="GO" id="GO:0000150">
    <property type="term" value="F:DNA strand exchange activity"/>
    <property type="evidence" value="ECO:0007669"/>
    <property type="project" value="InterPro"/>
</dbReference>
<dbReference type="PROSITE" id="PS50977">
    <property type="entry name" value="HTH_TETR_2"/>
    <property type="match status" value="1"/>
</dbReference>
<evidence type="ECO:0000256" key="1">
    <source>
        <dbReference type="ARBA" id="ARBA00023125"/>
    </source>
</evidence>
<organism evidence="5 6">
    <name type="scientific">Cryptosporangium phraense</name>
    <dbReference type="NCBI Taxonomy" id="2593070"/>
    <lineage>
        <taxon>Bacteria</taxon>
        <taxon>Bacillati</taxon>
        <taxon>Actinomycetota</taxon>
        <taxon>Actinomycetes</taxon>
        <taxon>Cryptosporangiales</taxon>
        <taxon>Cryptosporangiaceae</taxon>
        <taxon>Cryptosporangium</taxon>
    </lineage>
</organism>
<protein>
    <submittedName>
        <fullName evidence="5">TetR family transcriptional regulator</fullName>
    </submittedName>
</protein>
<dbReference type="Pfam" id="PF00440">
    <property type="entry name" value="TetR_N"/>
    <property type="match status" value="1"/>
</dbReference>
<accession>A0A545AVQ2</accession>
<dbReference type="InterPro" id="IPR001647">
    <property type="entry name" value="HTH_TetR"/>
</dbReference>
<dbReference type="RefSeq" id="WP_142704249.1">
    <property type="nucleotide sequence ID" value="NZ_VIRS01000005.1"/>
</dbReference>
<dbReference type="Gene3D" id="1.10.10.60">
    <property type="entry name" value="Homeodomain-like"/>
    <property type="match status" value="1"/>
</dbReference>
<dbReference type="GO" id="GO:0003700">
    <property type="term" value="F:DNA-binding transcription factor activity"/>
    <property type="evidence" value="ECO:0007669"/>
    <property type="project" value="TreeGrafter"/>
</dbReference>
<dbReference type="Pfam" id="PF02796">
    <property type="entry name" value="HTH_7"/>
    <property type="match status" value="1"/>
</dbReference>
<evidence type="ECO:0000313" key="5">
    <source>
        <dbReference type="EMBL" id="TQS45384.1"/>
    </source>
</evidence>
<evidence type="ECO:0000256" key="2">
    <source>
        <dbReference type="PROSITE-ProRule" id="PRU00335"/>
    </source>
</evidence>
<comment type="caution">
    <text evidence="5">The sequence shown here is derived from an EMBL/GenBank/DDBJ whole genome shotgun (WGS) entry which is preliminary data.</text>
</comment>
<dbReference type="GO" id="GO:0000976">
    <property type="term" value="F:transcription cis-regulatory region binding"/>
    <property type="evidence" value="ECO:0007669"/>
    <property type="project" value="TreeGrafter"/>
</dbReference>
<sequence>MPDDTRSRILRVALEEFAARGYNATSLREIAERLGVSKAAVLYHFPSKKQIVTALAEPMLADMDAAVAAASSAPGDQRWAVMERLLEVWLEHRHLLRMGLRDMALASDGPVFERFRDAMALATHVVAGPVPDLSARVRAIQMLGMLSDPVVIFADLPTELLRAQVLAGVRVVFDATAGPPPARTPPPAREPAPARTPVRAGRGRPRALSADLVETAVRMRDSGEYTVAEIAAQLGVSRATLFRHLPPN</sequence>
<feature type="domain" description="HTH tetR-type" evidence="4">
    <location>
        <begin position="3"/>
        <end position="63"/>
    </location>
</feature>
<dbReference type="AlphaFoldDB" id="A0A545AVQ2"/>
<evidence type="ECO:0000256" key="3">
    <source>
        <dbReference type="SAM" id="MobiDB-lite"/>
    </source>
</evidence>
<reference evidence="5 6" key="1">
    <citation type="submission" date="2019-07" db="EMBL/GenBank/DDBJ databases">
        <title>Cryptosporangium phraense sp. nov., isolated from plant litter.</title>
        <authorList>
            <person name="Suriyachadkun C."/>
        </authorList>
    </citation>
    <scope>NUCLEOTIDE SEQUENCE [LARGE SCALE GENOMIC DNA]</scope>
    <source>
        <strain evidence="5 6">A-T 5661</strain>
    </source>
</reference>
<dbReference type="EMBL" id="VIRS01000005">
    <property type="protein sequence ID" value="TQS45384.1"/>
    <property type="molecule type" value="Genomic_DNA"/>
</dbReference>
<keyword evidence="1 2" id="KW-0238">DNA-binding</keyword>
<dbReference type="Gene3D" id="1.10.357.10">
    <property type="entry name" value="Tetracycline Repressor, domain 2"/>
    <property type="match status" value="1"/>
</dbReference>
<gene>
    <name evidence="5" type="ORF">FL583_09895</name>
</gene>
<evidence type="ECO:0000259" key="4">
    <source>
        <dbReference type="PROSITE" id="PS50977"/>
    </source>
</evidence>
<evidence type="ECO:0000313" key="6">
    <source>
        <dbReference type="Proteomes" id="UP000317982"/>
    </source>
</evidence>
<dbReference type="Proteomes" id="UP000317982">
    <property type="component" value="Unassembled WGS sequence"/>
</dbReference>
<dbReference type="InParanoid" id="A0A545AVQ2"/>
<dbReference type="InterPro" id="IPR009057">
    <property type="entry name" value="Homeodomain-like_sf"/>
</dbReference>
<proteinExistence type="predicted"/>
<dbReference type="PRINTS" id="PR00455">
    <property type="entry name" value="HTHTETR"/>
</dbReference>
<dbReference type="PANTHER" id="PTHR30055">
    <property type="entry name" value="HTH-TYPE TRANSCRIPTIONAL REGULATOR RUTR"/>
    <property type="match status" value="1"/>
</dbReference>
<feature type="compositionally biased region" description="Low complexity" evidence="3">
    <location>
        <begin position="191"/>
        <end position="200"/>
    </location>
</feature>
<dbReference type="PANTHER" id="PTHR30055:SF146">
    <property type="entry name" value="HTH-TYPE TRANSCRIPTIONAL DUAL REGULATOR CECR"/>
    <property type="match status" value="1"/>
</dbReference>
<feature type="compositionally biased region" description="Pro residues" evidence="3">
    <location>
        <begin position="178"/>
        <end position="190"/>
    </location>
</feature>
<dbReference type="OrthoDB" id="3186364at2"/>
<name>A0A545AVQ2_9ACTN</name>